<gene>
    <name evidence="2" type="ORF">K5V21_14810</name>
</gene>
<dbReference type="PANTHER" id="PTHR33121:SF71">
    <property type="entry name" value="OXYGEN SENSOR PROTEIN DOSP"/>
    <property type="match status" value="1"/>
</dbReference>
<dbReference type="SUPFAM" id="SSF141868">
    <property type="entry name" value="EAL domain-like"/>
    <property type="match status" value="1"/>
</dbReference>
<accession>A0ABS7L1D0</accession>
<evidence type="ECO:0000313" key="2">
    <source>
        <dbReference type="EMBL" id="MBY0756717.1"/>
    </source>
</evidence>
<protein>
    <submittedName>
        <fullName evidence="2">EAL domain-containing protein</fullName>
    </submittedName>
</protein>
<proteinExistence type="predicted"/>
<dbReference type="Proteomes" id="UP001299068">
    <property type="component" value="Unassembled WGS sequence"/>
</dbReference>
<dbReference type="PROSITE" id="PS50883">
    <property type="entry name" value="EAL"/>
    <property type="match status" value="1"/>
</dbReference>
<keyword evidence="3" id="KW-1185">Reference proteome</keyword>
<reference evidence="2 3" key="1">
    <citation type="journal article" date="2021" name="Cell Host Microbe">
        <title>in vivo commensal control of Clostridioides difficile virulence.</title>
        <authorList>
            <person name="Girinathan B.P."/>
            <person name="Dibenedetto N."/>
            <person name="Worley J.N."/>
            <person name="Peltier J."/>
            <person name="Arrieta-Ortiz M.L."/>
            <person name="Rupa Christinal Immanuel S."/>
            <person name="Lavin R."/>
            <person name="Delaney M.L."/>
            <person name="Cummins C."/>
            <person name="Hoffmann M."/>
            <person name="Luo Y."/>
            <person name="Gonzalez-Escalona N."/>
            <person name="Allard M."/>
            <person name="Onderdonk A.B."/>
            <person name="Gerber G.K."/>
            <person name="Sonenshein A.L."/>
            <person name="Baliga N."/>
            <person name="Dupuy B."/>
            <person name="Bry L."/>
        </authorList>
    </citation>
    <scope>NUCLEOTIDE SEQUENCE [LARGE SCALE GENOMIC DNA]</scope>
    <source>
        <strain evidence="2 3">DSM 599</strain>
    </source>
</reference>
<evidence type="ECO:0000259" key="1">
    <source>
        <dbReference type="PROSITE" id="PS50883"/>
    </source>
</evidence>
<name>A0ABS7L1D0_CLOSR</name>
<dbReference type="RefSeq" id="WP_221861945.1">
    <property type="nucleotide sequence ID" value="NZ_JAIKTU010000013.1"/>
</dbReference>
<comment type="caution">
    <text evidence="2">The sequence shown here is derived from an EMBL/GenBank/DDBJ whole genome shotgun (WGS) entry which is preliminary data.</text>
</comment>
<dbReference type="SMART" id="SM00052">
    <property type="entry name" value="EAL"/>
    <property type="match status" value="1"/>
</dbReference>
<dbReference type="InterPro" id="IPR035919">
    <property type="entry name" value="EAL_sf"/>
</dbReference>
<dbReference type="Gene3D" id="3.20.20.450">
    <property type="entry name" value="EAL domain"/>
    <property type="match status" value="1"/>
</dbReference>
<dbReference type="CDD" id="cd01948">
    <property type="entry name" value="EAL"/>
    <property type="match status" value="1"/>
</dbReference>
<evidence type="ECO:0000313" key="3">
    <source>
        <dbReference type="Proteomes" id="UP001299068"/>
    </source>
</evidence>
<dbReference type="InterPro" id="IPR050706">
    <property type="entry name" value="Cyclic-di-GMP_PDE-like"/>
</dbReference>
<dbReference type="EMBL" id="JAIKTU010000013">
    <property type="protein sequence ID" value="MBY0756717.1"/>
    <property type="molecule type" value="Genomic_DNA"/>
</dbReference>
<dbReference type="Pfam" id="PF00563">
    <property type="entry name" value="EAL"/>
    <property type="match status" value="1"/>
</dbReference>
<dbReference type="InterPro" id="IPR001633">
    <property type="entry name" value="EAL_dom"/>
</dbReference>
<sequence length="238" mass="28427">MNPSRIKNMEIVYQPKVHLKTNKVESLEALSRFFDKDNNILNTEKIIMLAREVNDMRIITNRVINKTISIIENLENDKKLNFSINISCIEIEDEFFEKWIEDLFYKYKSNYLNRLEFEITEKYKIKNKQLLKKRIKFLQDRGFLVSLDDIGAGFNKYELIYEYDVDYVKIDKSLIREINKYKDTIKRIIESSHLSNKMVVAEGIENESTYRILKNLDCDLGQGFYFYKPKKIGELNII</sequence>
<feature type="domain" description="EAL" evidence="1">
    <location>
        <begin position="1"/>
        <end position="238"/>
    </location>
</feature>
<dbReference type="PANTHER" id="PTHR33121">
    <property type="entry name" value="CYCLIC DI-GMP PHOSPHODIESTERASE PDEF"/>
    <property type="match status" value="1"/>
</dbReference>
<organism evidence="2 3">
    <name type="scientific">Clostridium sardiniense</name>
    <name type="common">Clostridium absonum</name>
    <dbReference type="NCBI Taxonomy" id="29369"/>
    <lineage>
        <taxon>Bacteria</taxon>
        <taxon>Bacillati</taxon>
        <taxon>Bacillota</taxon>
        <taxon>Clostridia</taxon>
        <taxon>Eubacteriales</taxon>
        <taxon>Clostridiaceae</taxon>
        <taxon>Clostridium</taxon>
    </lineage>
</organism>